<dbReference type="RefSeq" id="WP_024753270.1">
    <property type="nucleotide sequence ID" value="NZ_CDNC01000019.1"/>
</dbReference>
<dbReference type="InterPro" id="IPR027304">
    <property type="entry name" value="Trigger_fact/SurA_dom_sf"/>
</dbReference>
<dbReference type="PANTHER" id="PTHR47637">
    <property type="entry name" value="CHAPERONE SURA"/>
    <property type="match status" value="1"/>
</dbReference>
<gene>
    <name evidence="4" type="primary">tpn39b</name>
    <name evidence="5" type="ORF">FUT82_12915</name>
    <name evidence="4" type="ORF">TPHV1_260018</name>
</gene>
<dbReference type="AlphaFoldDB" id="A0A0B7GTT8"/>
<dbReference type="GeneID" id="57753887"/>
<dbReference type="Gene3D" id="1.10.4030.10">
    <property type="entry name" value="Porin chaperone SurA, peptide-binding domain"/>
    <property type="match status" value="1"/>
</dbReference>
<dbReference type="InterPro" id="IPR050280">
    <property type="entry name" value="OMP_Chaperone_SurA"/>
</dbReference>
<feature type="signal peptide" evidence="2">
    <location>
        <begin position="1"/>
        <end position="22"/>
    </location>
</feature>
<evidence type="ECO:0000313" key="6">
    <source>
        <dbReference type="Proteomes" id="UP000042527"/>
    </source>
</evidence>
<reference evidence="4" key="2">
    <citation type="submission" date="2015-01" db="EMBL/GenBank/DDBJ databases">
        <authorList>
            <person name="Xiang T."/>
            <person name="Song Y."/>
            <person name="Huang L."/>
            <person name="Wang B."/>
            <person name="Wu P."/>
        </authorList>
    </citation>
    <scope>NUCLEOTIDE SEQUENCE [LARGE SCALE GENOMIC DNA]</scope>
    <source>
        <strain evidence="4">V1</strain>
    </source>
</reference>
<dbReference type="Gene3D" id="3.10.50.40">
    <property type="match status" value="1"/>
</dbReference>
<dbReference type="Pfam" id="PF13145">
    <property type="entry name" value="Rotamase_2"/>
    <property type="match status" value="1"/>
</dbReference>
<reference evidence="6" key="1">
    <citation type="submission" date="2015-01" db="EMBL/GenBank/DDBJ databases">
        <authorList>
            <person name="Manzoor Shahid"/>
            <person name="Zubair Saima"/>
        </authorList>
    </citation>
    <scope>NUCLEOTIDE SEQUENCE [LARGE SCALE GENOMIC DNA]</scope>
    <source>
        <strain evidence="6">V1</strain>
    </source>
</reference>
<accession>A0A0B7GTT8</accession>
<reference evidence="5 7" key="3">
    <citation type="submission" date="2019-08" db="EMBL/GenBank/DDBJ databases">
        <authorList>
            <person name="Kuhnert P."/>
        </authorList>
    </citation>
    <scope>NUCLEOTIDE SEQUENCE [LARGE SCALE GENOMIC DNA]</scope>
    <source>
        <strain evidence="5 7">B36.5</strain>
    </source>
</reference>
<name>A0A0B7GTT8_TREPH</name>
<keyword evidence="1 2" id="KW-0732">Signal</keyword>
<dbReference type="GO" id="GO:0003755">
    <property type="term" value="F:peptidyl-prolyl cis-trans isomerase activity"/>
    <property type="evidence" value="ECO:0007669"/>
    <property type="project" value="InterPro"/>
</dbReference>
<dbReference type="Proteomes" id="UP000323594">
    <property type="component" value="Chromosome"/>
</dbReference>
<dbReference type="InterPro" id="IPR046357">
    <property type="entry name" value="PPIase_dom_sf"/>
</dbReference>
<keyword evidence="5" id="KW-0413">Isomerase</keyword>
<sequence length="361" mass="40759">MKKIITAVLFFAVFLGFLTAQSALQPIAQISIQTREPITLGQIKSRVTAIEKELGKKLSTADRRRFMDSFIEERLFAQAAIKEGIRITDSEVNQYFNNILSQQMGKLTTEAEFADYIKETEKISLDQLMKKQNGMTLAEYKAFLKTQLSTQRYVMQKKSAEFQKLKGPTDSQIRSYYELNKQIFFRPDTVKLFLVSIPKGTDPNAAKIKAKGFNDQLKKSGKKAMADIKSKGNTPKAGYSAGEIYLAKTSETAKQLGLSMDALLEIFKMDINTVSEVNETPLDYQNFMVLAKDSAKILTLSDVVEPDNTVTLYETIKNMLMMQIQQKALETAITDLAAELKKPENYKMLVSDAELKKLLAW</sequence>
<keyword evidence="6" id="KW-1185">Reference proteome</keyword>
<dbReference type="OrthoDB" id="362990at2"/>
<feature type="domain" description="PpiC" evidence="3">
    <location>
        <begin position="168"/>
        <end position="303"/>
    </location>
</feature>
<evidence type="ECO:0000256" key="1">
    <source>
        <dbReference type="ARBA" id="ARBA00022729"/>
    </source>
</evidence>
<dbReference type="Proteomes" id="UP000042527">
    <property type="component" value="Unassembled WGS sequence"/>
</dbReference>
<dbReference type="SUPFAM" id="SSF109998">
    <property type="entry name" value="Triger factor/SurA peptide-binding domain-like"/>
    <property type="match status" value="1"/>
</dbReference>
<dbReference type="EMBL" id="CDNC01000019">
    <property type="protein sequence ID" value="CEM62029.1"/>
    <property type="molecule type" value="Genomic_DNA"/>
</dbReference>
<evidence type="ECO:0000313" key="7">
    <source>
        <dbReference type="Proteomes" id="UP000323594"/>
    </source>
</evidence>
<dbReference type="EMBL" id="CP042817">
    <property type="protein sequence ID" value="QEJ98805.1"/>
    <property type="molecule type" value="Genomic_DNA"/>
</dbReference>
<evidence type="ECO:0000313" key="5">
    <source>
        <dbReference type="EMBL" id="QEJ98805.1"/>
    </source>
</evidence>
<feature type="chain" id="PRO_5041521802" evidence="2">
    <location>
        <begin position="23"/>
        <end position="361"/>
    </location>
</feature>
<dbReference type="InterPro" id="IPR000297">
    <property type="entry name" value="PPIase_PpiC"/>
</dbReference>
<proteinExistence type="predicted"/>
<organism evidence="4 6">
    <name type="scientific">Treponema phagedenis</name>
    <dbReference type="NCBI Taxonomy" id="162"/>
    <lineage>
        <taxon>Bacteria</taxon>
        <taxon>Pseudomonadati</taxon>
        <taxon>Spirochaetota</taxon>
        <taxon>Spirochaetia</taxon>
        <taxon>Spirochaetales</taxon>
        <taxon>Treponemataceae</taxon>
        <taxon>Treponema</taxon>
    </lineage>
</organism>
<dbReference type="PANTHER" id="PTHR47637:SF1">
    <property type="entry name" value="CHAPERONE SURA"/>
    <property type="match status" value="1"/>
</dbReference>
<evidence type="ECO:0000259" key="3">
    <source>
        <dbReference type="Pfam" id="PF13145"/>
    </source>
</evidence>
<protein>
    <submittedName>
        <fullName evidence="4">Basic membrane protein</fullName>
    </submittedName>
    <submittedName>
        <fullName evidence="5">Peptidyl-prolyl cis-trans isomerase</fullName>
    </submittedName>
</protein>
<evidence type="ECO:0000256" key="2">
    <source>
        <dbReference type="SAM" id="SignalP"/>
    </source>
</evidence>
<evidence type="ECO:0000313" key="4">
    <source>
        <dbReference type="EMBL" id="CEM62029.1"/>
    </source>
</evidence>